<protein>
    <submittedName>
        <fullName evidence="3">Uncharacterized protein</fullName>
    </submittedName>
</protein>
<dbReference type="EMBL" id="JAZGQO010000003">
    <property type="protein sequence ID" value="KAK6188695.1"/>
    <property type="molecule type" value="Genomic_DNA"/>
</dbReference>
<feature type="compositionally biased region" description="Polar residues" evidence="2">
    <location>
        <begin position="285"/>
        <end position="319"/>
    </location>
</feature>
<keyword evidence="1" id="KW-0175">Coiled coil</keyword>
<gene>
    <name evidence="3" type="ORF">SNE40_004823</name>
</gene>
<feature type="region of interest" description="Disordered" evidence="2">
    <location>
        <begin position="133"/>
        <end position="160"/>
    </location>
</feature>
<feature type="region of interest" description="Disordered" evidence="2">
    <location>
        <begin position="277"/>
        <end position="373"/>
    </location>
</feature>
<feature type="compositionally biased region" description="Low complexity" evidence="2">
    <location>
        <begin position="345"/>
        <end position="357"/>
    </location>
</feature>
<dbReference type="Proteomes" id="UP001347796">
    <property type="component" value="Unassembled WGS sequence"/>
</dbReference>
<evidence type="ECO:0000256" key="1">
    <source>
        <dbReference type="SAM" id="Coils"/>
    </source>
</evidence>
<evidence type="ECO:0000256" key="2">
    <source>
        <dbReference type="SAM" id="MobiDB-lite"/>
    </source>
</evidence>
<keyword evidence="4" id="KW-1185">Reference proteome</keyword>
<reference evidence="3 4" key="1">
    <citation type="submission" date="2024-01" db="EMBL/GenBank/DDBJ databases">
        <title>The genome of the rayed Mediterranean limpet Patella caerulea (Linnaeus, 1758).</title>
        <authorList>
            <person name="Anh-Thu Weber A."/>
            <person name="Halstead-Nussloch G."/>
        </authorList>
    </citation>
    <scope>NUCLEOTIDE SEQUENCE [LARGE SCALE GENOMIC DNA]</scope>
    <source>
        <strain evidence="3">AATW-2023a</strain>
        <tissue evidence="3">Whole specimen</tissue>
    </source>
</reference>
<feature type="compositionally biased region" description="Basic and acidic residues" evidence="2">
    <location>
        <begin position="141"/>
        <end position="152"/>
    </location>
</feature>
<name>A0AAN8PYL0_PATCE</name>
<evidence type="ECO:0000313" key="4">
    <source>
        <dbReference type="Proteomes" id="UP001347796"/>
    </source>
</evidence>
<dbReference type="AlphaFoldDB" id="A0AAN8PYL0"/>
<evidence type="ECO:0000313" key="3">
    <source>
        <dbReference type="EMBL" id="KAK6188695.1"/>
    </source>
</evidence>
<proteinExistence type="predicted"/>
<sequence length="484" mass="53925">MPMPRDDGAIGLKSKSYDVFRSGFGTVQSIPVSELPPLPESAPGAYSRNIHMPNNSMQLFSPECFSPETSSGVATINDMSYCTEVFKTNQRGNGGSDKPVLFREAVEKEKARLSNTCCNAAGSAYSHNKRVDISEYSSSEDTLREPREERKNNLSGTGAEHGLLRAGSLARLLLDGKYKESPEKFLEVERTVDATIEHVSFNDLSQSASPVQLRAHIGEVSEEETPDDLSSHPRKQKELPIHSYEEDLALHGFYPGNTQPWLLPETLTVDNSILDGGYQIKQEPDPSTNSSQELSKNIKASPSAKANSFYPSNTKSSLLLKTKQMKQERQDSASTRVMDTSLPQTTLSNNMSNSLTNPQIKQQHNSSKSNSLQDLSSYMESQKFVKESTTPNSSTNPNVAFKQFYIDRYNQIKDQIKKANLNKDKDERELMASNSTKNNSLTSINSCVGRKKFNMYIFLPPKYFLSNGVNRMDVALRSSYKSKT</sequence>
<accession>A0AAN8PYL0</accession>
<comment type="caution">
    <text evidence="3">The sequence shown here is derived from an EMBL/GenBank/DDBJ whole genome shotgun (WGS) entry which is preliminary data.</text>
</comment>
<feature type="coiled-coil region" evidence="1">
    <location>
        <begin position="402"/>
        <end position="429"/>
    </location>
</feature>
<organism evidence="3 4">
    <name type="scientific">Patella caerulea</name>
    <name type="common">Rayed Mediterranean limpet</name>
    <dbReference type="NCBI Taxonomy" id="87958"/>
    <lineage>
        <taxon>Eukaryota</taxon>
        <taxon>Metazoa</taxon>
        <taxon>Spiralia</taxon>
        <taxon>Lophotrochozoa</taxon>
        <taxon>Mollusca</taxon>
        <taxon>Gastropoda</taxon>
        <taxon>Patellogastropoda</taxon>
        <taxon>Patelloidea</taxon>
        <taxon>Patellidae</taxon>
        <taxon>Patella</taxon>
    </lineage>
</organism>
<feature type="compositionally biased region" description="Polar residues" evidence="2">
    <location>
        <begin position="332"/>
        <end position="344"/>
    </location>
</feature>